<comment type="caution">
    <text evidence="2">The sequence shown here is derived from an EMBL/GenBank/DDBJ whole genome shotgun (WGS) entry which is preliminary data.</text>
</comment>
<dbReference type="Gene3D" id="3.20.20.100">
    <property type="entry name" value="NADP-dependent oxidoreductase domain"/>
    <property type="match status" value="1"/>
</dbReference>
<accession>A0A837ZYU8</accession>
<dbReference type="Pfam" id="PF00248">
    <property type="entry name" value="Aldo_ket_red"/>
    <property type="match status" value="1"/>
</dbReference>
<evidence type="ECO:0000259" key="1">
    <source>
        <dbReference type="Pfam" id="PF00248"/>
    </source>
</evidence>
<reference evidence="2 3" key="1">
    <citation type="submission" date="2020-07" db="EMBL/GenBank/DDBJ databases">
        <title>Genome of Haloechinothrix sp.</title>
        <authorList>
            <person name="Tang S.-K."/>
            <person name="Yang L."/>
            <person name="Zhu W.-Y."/>
        </authorList>
    </citation>
    <scope>NUCLEOTIDE SEQUENCE [LARGE SCALE GENOMIC DNA]</scope>
    <source>
        <strain evidence="2 3">YIM 98757</strain>
    </source>
</reference>
<organism evidence="2 3">
    <name type="scientific">Haloechinothrix aidingensis</name>
    <dbReference type="NCBI Taxonomy" id="2752311"/>
    <lineage>
        <taxon>Bacteria</taxon>
        <taxon>Bacillati</taxon>
        <taxon>Actinomycetota</taxon>
        <taxon>Actinomycetes</taxon>
        <taxon>Pseudonocardiales</taxon>
        <taxon>Pseudonocardiaceae</taxon>
        <taxon>Haloechinothrix</taxon>
    </lineage>
</organism>
<dbReference type="AlphaFoldDB" id="A0A837ZYU8"/>
<feature type="domain" description="NADP-dependent oxidoreductase" evidence="1">
    <location>
        <begin position="10"/>
        <end position="129"/>
    </location>
</feature>
<dbReference type="Proteomes" id="UP000582974">
    <property type="component" value="Unassembled WGS sequence"/>
</dbReference>
<keyword evidence="3" id="KW-1185">Reference proteome</keyword>
<dbReference type="InterPro" id="IPR036812">
    <property type="entry name" value="NAD(P)_OxRdtase_dom_sf"/>
</dbReference>
<dbReference type="InterPro" id="IPR023210">
    <property type="entry name" value="NADP_OxRdtase_dom"/>
</dbReference>
<sequence>MFRTRPQRVLLEHALTRGITDLDVATTYHDGQAHRMLAHTAGDLLEHFTISTKVSPRADLAPLTEQAKRAVCDLGLPPAVLLVHNPEHVLRGLPTAQAGEWWATTAEVMADLVAAGACRAWGIACWDPRPLLGLLDTPAWTHAPQPAVAMVRAGFLVPADVLAAGDALLDRLQYDGVHRWGMSPFAGAPRLLDGINLTQFLTDHVPRAAASPLPTAVAAAFHMPAVSRLAVGTGSPAHLDQLTAATTLPVDQERVSAYRQRLTAHASSAR</sequence>
<name>A0A837ZYU8_9PSEU</name>
<protein>
    <submittedName>
        <fullName evidence="2">Aldo/keto reductase</fullName>
    </submittedName>
</protein>
<proteinExistence type="predicted"/>
<dbReference type="EMBL" id="JACCKD010000003">
    <property type="protein sequence ID" value="MBA0125796.1"/>
    <property type="molecule type" value="Genomic_DNA"/>
</dbReference>
<evidence type="ECO:0000313" key="2">
    <source>
        <dbReference type="EMBL" id="MBA0125796.1"/>
    </source>
</evidence>
<evidence type="ECO:0000313" key="3">
    <source>
        <dbReference type="Proteomes" id="UP000582974"/>
    </source>
</evidence>
<gene>
    <name evidence="2" type="ORF">H0B56_09610</name>
</gene>
<dbReference type="SUPFAM" id="SSF51430">
    <property type="entry name" value="NAD(P)-linked oxidoreductase"/>
    <property type="match status" value="1"/>
</dbReference>